<organism evidence="2">
    <name type="scientific">Mycobacterium xenopi 4042</name>
    <dbReference type="NCBI Taxonomy" id="1299334"/>
    <lineage>
        <taxon>Bacteria</taxon>
        <taxon>Bacillati</taxon>
        <taxon>Actinomycetota</taxon>
        <taxon>Actinomycetes</taxon>
        <taxon>Mycobacteriales</taxon>
        <taxon>Mycobacteriaceae</taxon>
        <taxon>Mycobacterium</taxon>
    </lineage>
</organism>
<comment type="caution">
    <text evidence="2">The sequence shown here is derived from an EMBL/GenBank/DDBJ whole genome shotgun (WGS) entry which is preliminary data.</text>
</comment>
<evidence type="ECO:0000313" key="2">
    <source>
        <dbReference type="EMBL" id="EUA10465.1"/>
    </source>
</evidence>
<sequence length="98" mass="10472">MSCPIGSTRTKTRLARCAAGRQRGQGDTHLSCVGRARNGAEADERSRAELCRDCGQRPPAAAEPAATSVTVSTNTTWGCTTDERRPPADRRPPVGVFM</sequence>
<feature type="region of interest" description="Disordered" evidence="1">
    <location>
        <begin position="1"/>
        <end position="28"/>
    </location>
</feature>
<name>X7YVM5_MYCXE</name>
<reference evidence="2" key="1">
    <citation type="submission" date="2014-01" db="EMBL/GenBank/DDBJ databases">
        <authorList>
            <person name="Brown-Elliot B."/>
            <person name="Wallace R."/>
            <person name="Lenaerts A."/>
            <person name="Ordway D."/>
            <person name="DeGroote M.A."/>
            <person name="Parker T."/>
            <person name="Sizemore C."/>
            <person name="Tallon L.J."/>
            <person name="Sadzewicz L.K."/>
            <person name="Sengamalay N."/>
            <person name="Fraser C.M."/>
            <person name="Hine E."/>
            <person name="Shefchek K.A."/>
            <person name="Das S.P."/>
            <person name="Tettelin H."/>
        </authorList>
    </citation>
    <scope>NUCLEOTIDE SEQUENCE [LARGE SCALE GENOMIC DNA]</scope>
    <source>
        <strain evidence="2">4042</strain>
    </source>
</reference>
<protein>
    <submittedName>
        <fullName evidence="2">Uncharacterized protein</fullName>
    </submittedName>
</protein>
<accession>X7YVM5</accession>
<feature type="compositionally biased region" description="Low complexity" evidence="1">
    <location>
        <begin position="65"/>
        <end position="76"/>
    </location>
</feature>
<evidence type="ECO:0000256" key="1">
    <source>
        <dbReference type="SAM" id="MobiDB-lite"/>
    </source>
</evidence>
<feature type="compositionally biased region" description="Basic and acidic residues" evidence="1">
    <location>
        <begin position="81"/>
        <end position="92"/>
    </location>
</feature>
<proteinExistence type="predicted"/>
<feature type="region of interest" description="Disordered" evidence="1">
    <location>
        <begin position="55"/>
        <end position="98"/>
    </location>
</feature>
<dbReference type="AlphaFoldDB" id="X7YVM5"/>
<gene>
    <name evidence="2" type="ORF">I553_2728</name>
</gene>
<dbReference type="EMBL" id="JAOB01000087">
    <property type="protein sequence ID" value="EUA10465.1"/>
    <property type="molecule type" value="Genomic_DNA"/>
</dbReference>